<proteinExistence type="predicted"/>
<dbReference type="RefSeq" id="WP_012522218.1">
    <property type="nucleotide sequence ID" value="NC_011144.1"/>
</dbReference>
<evidence type="ECO:0000313" key="3">
    <source>
        <dbReference type="Proteomes" id="UP000001868"/>
    </source>
</evidence>
<feature type="signal peptide" evidence="1">
    <location>
        <begin position="1"/>
        <end position="20"/>
    </location>
</feature>
<dbReference type="HOGENOM" id="CLU_137237_0_0_5"/>
<evidence type="ECO:0000256" key="1">
    <source>
        <dbReference type="SAM" id="SignalP"/>
    </source>
</evidence>
<gene>
    <name evidence="2" type="ordered locus">PHZ_c1665</name>
</gene>
<dbReference type="KEGG" id="pzu:PHZ_c1665"/>
<organism evidence="2 3">
    <name type="scientific">Phenylobacterium zucineum (strain HLK1)</name>
    <dbReference type="NCBI Taxonomy" id="450851"/>
    <lineage>
        <taxon>Bacteria</taxon>
        <taxon>Pseudomonadati</taxon>
        <taxon>Pseudomonadota</taxon>
        <taxon>Alphaproteobacteria</taxon>
        <taxon>Caulobacterales</taxon>
        <taxon>Caulobacteraceae</taxon>
        <taxon>Phenylobacterium</taxon>
    </lineage>
</organism>
<sequence>MLRRVLIAAPLMLLAQAAVAADDKAAAEGGQYVDLLPLGLPIVVNGRLVNYVFVHVRINLAASADPLRARAKEPHLRDALVRAAHRTPFTVATDHNKIDTAKLAAALMRDAATILGRGQVRSVAVTSQQPRRRVATPRA</sequence>
<dbReference type="STRING" id="450851.PHZ_c1665"/>
<accession>B4RB25</accession>
<reference evidence="2 3" key="1">
    <citation type="journal article" date="2008" name="BMC Genomics">
        <title>Complete genome of Phenylobacterium zucineum - a novel facultative intracellular bacterium isolated from human erythroleukemia cell line K562.</title>
        <authorList>
            <person name="Luo Y."/>
            <person name="Xu X."/>
            <person name="Ding Z."/>
            <person name="Liu Z."/>
            <person name="Zhang B."/>
            <person name="Yan Z."/>
            <person name="Sun J."/>
            <person name="Hu S."/>
            <person name="Hu X."/>
        </authorList>
    </citation>
    <scope>NUCLEOTIDE SEQUENCE [LARGE SCALE GENOMIC DNA]</scope>
    <source>
        <strain evidence="2 3">HLK1</strain>
    </source>
</reference>
<dbReference type="AlphaFoldDB" id="B4RB25"/>
<keyword evidence="1" id="KW-0732">Signal</keyword>
<dbReference type="OrthoDB" id="7172963at2"/>
<dbReference type="eggNOG" id="ENOG5032Z6H">
    <property type="taxonomic scope" value="Bacteria"/>
</dbReference>
<dbReference type="Proteomes" id="UP000001868">
    <property type="component" value="Chromosome"/>
</dbReference>
<keyword evidence="3" id="KW-1185">Reference proteome</keyword>
<feature type="chain" id="PRO_5002825304" evidence="1">
    <location>
        <begin position="21"/>
        <end position="139"/>
    </location>
</feature>
<name>B4RB25_PHEZH</name>
<evidence type="ECO:0000313" key="2">
    <source>
        <dbReference type="EMBL" id="ACG78076.1"/>
    </source>
</evidence>
<protein>
    <submittedName>
        <fullName evidence="2">Uncharacterized protein</fullName>
    </submittedName>
</protein>
<dbReference type="EMBL" id="CP000747">
    <property type="protein sequence ID" value="ACG78076.1"/>
    <property type="molecule type" value="Genomic_DNA"/>
</dbReference>